<dbReference type="GO" id="GO:0030163">
    <property type="term" value="P:protein catabolic process"/>
    <property type="evidence" value="ECO:0007669"/>
    <property type="project" value="UniProtKB-UniRule"/>
</dbReference>
<dbReference type="InterPro" id="IPR042221">
    <property type="entry name" value="Leu/Phe-tRNA_Trfase_N"/>
</dbReference>
<comment type="catalytic activity">
    <reaction evidence="4">
        <text>N-terminal L-arginyl-[protein] + L-leucyl-tRNA(Leu) = N-terminal L-leucyl-L-arginyl-[protein] + tRNA(Leu) + H(+)</text>
        <dbReference type="Rhea" id="RHEA:50416"/>
        <dbReference type="Rhea" id="RHEA-COMP:9613"/>
        <dbReference type="Rhea" id="RHEA-COMP:9622"/>
        <dbReference type="Rhea" id="RHEA-COMP:12672"/>
        <dbReference type="Rhea" id="RHEA-COMP:12673"/>
        <dbReference type="ChEBI" id="CHEBI:15378"/>
        <dbReference type="ChEBI" id="CHEBI:64719"/>
        <dbReference type="ChEBI" id="CHEBI:78442"/>
        <dbReference type="ChEBI" id="CHEBI:78494"/>
        <dbReference type="ChEBI" id="CHEBI:133044"/>
        <dbReference type="EC" id="2.3.2.6"/>
    </reaction>
</comment>
<keyword evidence="1 4" id="KW-0963">Cytoplasm</keyword>
<keyword evidence="2 4" id="KW-0808">Transferase</keyword>
<comment type="subcellular location">
    <subcellularLocation>
        <location evidence="4">Cytoplasm</location>
    </subcellularLocation>
</comment>
<dbReference type="PANTHER" id="PTHR30098:SF2">
    <property type="entry name" value="LEUCYL_PHENYLALANYL-TRNA--PROTEIN TRANSFERASE"/>
    <property type="match status" value="1"/>
</dbReference>
<evidence type="ECO:0000256" key="1">
    <source>
        <dbReference type="ARBA" id="ARBA00022490"/>
    </source>
</evidence>
<dbReference type="Pfam" id="PF03588">
    <property type="entry name" value="Leu_Phe_trans"/>
    <property type="match status" value="1"/>
</dbReference>
<dbReference type="PANTHER" id="PTHR30098">
    <property type="entry name" value="LEUCYL/PHENYLALANYL-TRNA--PROTEIN TRANSFERASE"/>
    <property type="match status" value="1"/>
</dbReference>
<evidence type="ECO:0000256" key="2">
    <source>
        <dbReference type="ARBA" id="ARBA00022679"/>
    </source>
</evidence>
<protein>
    <recommendedName>
        <fullName evidence="4">Leucyl/phenylalanyl-tRNA--protein transferase</fullName>
        <ecNumber evidence="4">2.3.2.6</ecNumber>
    </recommendedName>
    <alternativeName>
        <fullName evidence="4">L/F-transferase</fullName>
    </alternativeName>
    <alternativeName>
        <fullName evidence="4">Leucyltransferase</fullName>
    </alternativeName>
    <alternativeName>
        <fullName evidence="4">Phenyalanyltransferase</fullName>
    </alternativeName>
</protein>
<dbReference type="HAMAP" id="MF_00688">
    <property type="entry name" value="Leu_Phe_trans"/>
    <property type="match status" value="1"/>
</dbReference>
<sequence>MTIDADDIVAVGGSLEPRVLVEAYRRGVFPWPIDGLDVLPWFCPKERAILDFSQIHLSRSLRREIRKTPLRCTVDRAFDAVIERCAEVPRPGQDGTWITPELLDAYKAMHRLGFAHSVEVWDEAGALVGGIYGVCVEGYFSAESMFHLAPNASKIALLHLVEHLAKAGCDWIDIQVMTPHMQALGAVVLSRRQFLERLARTRVMGLRPFG</sequence>
<evidence type="ECO:0000313" key="6">
    <source>
        <dbReference type="Proteomes" id="UP000440224"/>
    </source>
</evidence>
<dbReference type="InterPro" id="IPR016181">
    <property type="entry name" value="Acyl_CoA_acyltransferase"/>
</dbReference>
<dbReference type="InterPro" id="IPR042203">
    <property type="entry name" value="Leu/Phe-tRNA_Trfase_C"/>
</dbReference>
<proteinExistence type="inferred from homology"/>
<comment type="caution">
    <text evidence="5">The sequence shown here is derived from an EMBL/GenBank/DDBJ whole genome shotgun (WGS) entry which is preliminary data.</text>
</comment>
<dbReference type="OrthoDB" id="9790282at2"/>
<dbReference type="GO" id="GO:0008914">
    <property type="term" value="F:leucyl-tRNA--protein transferase activity"/>
    <property type="evidence" value="ECO:0007669"/>
    <property type="project" value="UniProtKB-UniRule"/>
</dbReference>
<comment type="similarity">
    <text evidence="4">Belongs to the L/F-transferase family.</text>
</comment>
<keyword evidence="3 4" id="KW-0012">Acyltransferase</keyword>
<keyword evidence="6" id="KW-1185">Reference proteome</keyword>
<evidence type="ECO:0000256" key="4">
    <source>
        <dbReference type="HAMAP-Rule" id="MF_00688"/>
    </source>
</evidence>
<evidence type="ECO:0000256" key="3">
    <source>
        <dbReference type="ARBA" id="ARBA00023315"/>
    </source>
</evidence>
<dbReference type="Proteomes" id="UP000440224">
    <property type="component" value="Unassembled WGS sequence"/>
</dbReference>
<comment type="catalytic activity">
    <reaction evidence="4">
        <text>L-phenylalanyl-tRNA(Phe) + an N-terminal L-alpha-aminoacyl-[protein] = an N-terminal L-phenylalanyl-L-alpha-aminoacyl-[protein] + tRNA(Phe)</text>
        <dbReference type="Rhea" id="RHEA:43632"/>
        <dbReference type="Rhea" id="RHEA-COMP:9668"/>
        <dbReference type="Rhea" id="RHEA-COMP:9699"/>
        <dbReference type="Rhea" id="RHEA-COMP:10636"/>
        <dbReference type="Rhea" id="RHEA-COMP:10637"/>
        <dbReference type="ChEBI" id="CHEBI:78442"/>
        <dbReference type="ChEBI" id="CHEBI:78531"/>
        <dbReference type="ChEBI" id="CHEBI:78597"/>
        <dbReference type="ChEBI" id="CHEBI:83561"/>
        <dbReference type="EC" id="2.3.2.6"/>
    </reaction>
</comment>
<dbReference type="InterPro" id="IPR004616">
    <property type="entry name" value="Leu/Phe-tRNA_Trfase"/>
</dbReference>
<dbReference type="NCBIfam" id="TIGR00667">
    <property type="entry name" value="aat"/>
    <property type="match status" value="1"/>
</dbReference>
<comment type="catalytic activity">
    <reaction evidence="4">
        <text>N-terminal L-lysyl-[protein] + L-leucyl-tRNA(Leu) = N-terminal L-leucyl-L-lysyl-[protein] + tRNA(Leu) + H(+)</text>
        <dbReference type="Rhea" id="RHEA:12340"/>
        <dbReference type="Rhea" id="RHEA-COMP:9613"/>
        <dbReference type="Rhea" id="RHEA-COMP:9622"/>
        <dbReference type="Rhea" id="RHEA-COMP:12670"/>
        <dbReference type="Rhea" id="RHEA-COMP:12671"/>
        <dbReference type="ChEBI" id="CHEBI:15378"/>
        <dbReference type="ChEBI" id="CHEBI:65249"/>
        <dbReference type="ChEBI" id="CHEBI:78442"/>
        <dbReference type="ChEBI" id="CHEBI:78494"/>
        <dbReference type="ChEBI" id="CHEBI:133043"/>
        <dbReference type="EC" id="2.3.2.6"/>
    </reaction>
</comment>
<gene>
    <name evidence="4" type="primary">aat</name>
    <name evidence="5" type="ORF">GF068_06210</name>
</gene>
<dbReference type="EC" id="2.3.2.6" evidence="4"/>
<reference evidence="5 6" key="1">
    <citation type="submission" date="2019-10" db="EMBL/GenBank/DDBJ databases">
        <title>A soil myxobacterium in the family Polyangiaceae.</title>
        <authorList>
            <person name="Li Y."/>
            <person name="Wang J."/>
        </authorList>
    </citation>
    <scope>NUCLEOTIDE SEQUENCE [LARGE SCALE GENOMIC DNA]</scope>
    <source>
        <strain evidence="5 6">DSM 14734</strain>
    </source>
</reference>
<dbReference type="Gene3D" id="3.40.630.70">
    <property type="entry name" value="Leucyl/phenylalanyl-tRNA-protein transferase, C-terminal domain"/>
    <property type="match status" value="1"/>
</dbReference>
<dbReference type="GO" id="GO:0005737">
    <property type="term" value="C:cytoplasm"/>
    <property type="evidence" value="ECO:0007669"/>
    <property type="project" value="UniProtKB-SubCell"/>
</dbReference>
<dbReference type="RefSeq" id="WP_153818423.1">
    <property type="nucleotide sequence ID" value="NZ_WJIE01000002.1"/>
</dbReference>
<accession>A0A6N7PHR8</accession>
<dbReference type="SUPFAM" id="SSF55729">
    <property type="entry name" value="Acyl-CoA N-acyltransferases (Nat)"/>
    <property type="match status" value="1"/>
</dbReference>
<evidence type="ECO:0000313" key="5">
    <source>
        <dbReference type="EMBL" id="MRG91518.1"/>
    </source>
</evidence>
<dbReference type="Gene3D" id="3.30.70.3550">
    <property type="entry name" value="Leucyl/phenylalanyl-tRNA-protein transferase, N-terminal domain"/>
    <property type="match status" value="1"/>
</dbReference>
<organism evidence="5 6">
    <name type="scientific">Polyangium spumosum</name>
    <dbReference type="NCBI Taxonomy" id="889282"/>
    <lineage>
        <taxon>Bacteria</taxon>
        <taxon>Pseudomonadati</taxon>
        <taxon>Myxococcota</taxon>
        <taxon>Polyangia</taxon>
        <taxon>Polyangiales</taxon>
        <taxon>Polyangiaceae</taxon>
        <taxon>Polyangium</taxon>
    </lineage>
</organism>
<comment type="function">
    <text evidence="4">Functions in the N-end rule pathway of protein degradation where it conjugates Leu, Phe and, less efficiently, Met from aminoacyl-tRNAs to the N-termini of proteins containing an N-terminal arginine or lysine.</text>
</comment>
<dbReference type="AlphaFoldDB" id="A0A6N7PHR8"/>
<dbReference type="EMBL" id="WJIE01000002">
    <property type="protein sequence ID" value="MRG91518.1"/>
    <property type="molecule type" value="Genomic_DNA"/>
</dbReference>
<name>A0A6N7PHR8_9BACT</name>